<keyword evidence="5" id="KW-0276">Fatty acid metabolism</keyword>
<comment type="catalytic activity">
    <reaction evidence="20">
        <text>(2E)-octenoyl-CoA + NADPH + H(+) = octanoyl-CoA + NADP(+)</text>
        <dbReference type="Rhea" id="RHEA:44952"/>
        <dbReference type="ChEBI" id="CHEBI:15378"/>
        <dbReference type="ChEBI" id="CHEBI:57386"/>
        <dbReference type="ChEBI" id="CHEBI:57783"/>
        <dbReference type="ChEBI" id="CHEBI:58349"/>
        <dbReference type="ChEBI" id="CHEBI:62242"/>
    </reaction>
    <physiologicalReaction direction="left-to-right" evidence="20">
        <dbReference type="Rhea" id="RHEA:44953"/>
    </physiologicalReaction>
</comment>
<comment type="subunit">
    <text evidence="12">Interacts with PEX5, probably required to target it into peroxisomes.</text>
</comment>
<evidence type="ECO:0000256" key="6">
    <source>
        <dbReference type="ARBA" id="ARBA00022857"/>
    </source>
</evidence>
<evidence type="ECO:0000256" key="15">
    <source>
        <dbReference type="ARBA" id="ARBA00047570"/>
    </source>
</evidence>
<comment type="pathway">
    <text evidence="2">Lipid metabolism.</text>
</comment>
<evidence type="ECO:0000256" key="1">
    <source>
        <dbReference type="ARBA" id="ARBA00004275"/>
    </source>
</evidence>
<accession>A0A9Q1H814</accession>
<protein>
    <recommendedName>
        <fullName evidence="14">Peroxisomal trans-2-enoyl-CoA reductase</fullName>
        <ecNumber evidence="13">1.3.1.38</ecNumber>
    </recommendedName>
</protein>
<dbReference type="InterPro" id="IPR002347">
    <property type="entry name" value="SDR_fam"/>
</dbReference>
<keyword evidence="8" id="KW-0443">Lipid metabolism</keyword>
<dbReference type="EC" id="1.3.1.38" evidence="13"/>
<proteinExistence type="predicted"/>
<evidence type="ECO:0000256" key="16">
    <source>
        <dbReference type="ARBA" id="ARBA00048686"/>
    </source>
</evidence>
<evidence type="ECO:0000256" key="7">
    <source>
        <dbReference type="ARBA" id="ARBA00023002"/>
    </source>
</evidence>
<evidence type="ECO:0000256" key="20">
    <source>
        <dbReference type="ARBA" id="ARBA00049559"/>
    </source>
</evidence>
<dbReference type="PANTHER" id="PTHR24317">
    <property type="entry name" value="PEROXISOMAL TRANS-2-ENOYL-COA REDUCTASE"/>
    <property type="match status" value="1"/>
</dbReference>
<keyword evidence="4" id="KW-0597">Phosphoprotein</keyword>
<keyword evidence="10" id="KW-0275">Fatty acid biosynthesis</keyword>
<evidence type="ECO:0000256" key="12">
    <source>
        <dbReference type="ARBA" id="ARBA00038622"/>
    </source>
</evidence>
<keyword evidence="7" id="KW-0560">Oxidoreductase</keyword>
<reference evidence="21" key="1">
    <citation type="submission" date="2021-10" db="EMBL/GenBank/DDBJ databases">
        <title>Tropical sea cucumber genome reveals ecological adaptation and Cuvierian tubules defense mechanism.</title>
        <authorList>
            <person name="Chen T."/>
        </authorList>
    </citation>
    <scope>NUCLEOTIDE SEQUENCE</scope>
    <source>
        <strain evidence="21">Nanhai2018</strain>
        <tissue evidence="21">Muscle</tissue>
    </source>
</reference>
<dbReference type="SUPFAM" id="SSF51735">
    <property type="entry name" value="NAD(P)-binding Rossmann-fold domains"/>
    <property type="match status" value="1"/>
</dbReference>
<evidence type="ECO:0000256" key="2">
    <source>
        <dbReference type="ARBA" id="ARBA00005189"/>
    </source>
</evidence>
<comment type="catalytic activity">
    <reaction evidence="19">
        <text>(2E)-decenoyl-CoA + NADPH + H(+) = decanoyl-CoA + NADP(+)</text>
        <dbReference type="Rhea" id="RHEA:44960"/>
        <dbReference type="ChEBI" id="CHEBI:15378"/>
        <dbReference type="ChEBI" id="CHEBI:57783"/>
        <dbReference type="ChEBI" id="CHEBI:58349"/>
        <dbReference type="ChEBI" id="CHEBI:61406"/>
        <dbReference type="ChEBI" id="CHEBI:61430"/>
    </reaction>
    <physiologicalReaction direction="left-to-right" evidence="19">
        <dbReference type="Rhea" id="RHEA:44961"/>
    </physiologicalReaction>
</comment>
<evidence type="ECO:0000256" key="11">
    <source>
        <dbReference type="ARBA" id="ARBA00037124"/>
    </source>
</evidence>
<evidence type="ECO:0000256" key="8">
    <source>
        <dbReference type="ARBA" id="ARBA00023098"/>
    </source>
</evidence>
<dbReference type="Proteomes" id="UP001152320">
    <property type="component" value="Chromosome 9"/>
</dbReference>
<name>A0A9Q1H814_HOLLE</name>
<evidence type="ECO:0000256" key="14">
    <source>
        <dbReference type="ARBA" id="ARBA00041063"/>
    </source>
</evidence>
<evidence type="ECO:0000256" key="5">
    <source>
        <dbReference type="ARBA" id="ARBA00022832"/>
    </source>
</evidence>
<dbReference type="PANTHER" id="PTHR24317:SF7">
    <property type="entry name" value="PEROXISOMAL TRANS-2-ENOYL-COA REDUCTASE"/>
    <property type="match status" value="1"/>
</dbReference>
<keyword evidence="6" id="KW-0521">NADP</keyword>
<evidence type="ECO:0000313" key="22">
    <source>
        <dbReference type="Proteomes" id="UP001152320"/>
    </source>
</evidence>
<keyword evidence="3" id="KW-0444">Lipid biosynthesis</keyword>
<evidence type="ECO:0000256" key="3">
    <source>
        <dbReference type="ARBA" id="ARBA00022516"/>
    </source>
</evidence>
<dbReference type="Gene3D" id="3.40.50.720">
    <property type="entry name" value="NAD(P)-binding Rossmann-like Domain"/>
    <property type="match status" value="1"/>
</dbReference>
<dbReference type="InterPro" id="IPR052388">
    <property type="entry name" value="Peroxisomal_t2-enoyl-CoA_red"/>
</dbReference>
<dbReference type="OrthoDB" id="10067976at2759"/>
<dbReference type="GO" id="GO:0005777">
    <property type="term" value="C:peroxisome"/>
    <property type="evidence" value="ECO:0007669"/>
    <property type="project" value="UniProtKB-SubCell"/>
</dbReference>
<evidence type="ECO:0000256" key="18">
    <source>
        <dbReference type="ARBA" id="ARBA00049251"/>
    </source>
</evidence>
<evidence type="ECO:0000256" key="17">
    <source>
        <dbReference type="ARBA" id="ARBA00049108"/>
    </source>
</evidence>
<evidence type="ECO:0000256" key="9">
    <source>
        <dbReference type="ARBA" id="ARBA00023140"/>
    </source>
</evidence>
<dbReference type="Pfam" id="PF00106">
    <property type="entry name" value="adh_short"/>
    <property type="match status" value="1"/>
</dbReference>
<evidence type="ECO:0000256" key="13">
    <source>
        <dbReference type="ARBA" id="ARBA00038849"/>
    </source>
</evidence>
<evidence type="ECO:0000256" key="4">
    <source>
        <dbReference type="ARBA" id="ARBA00022553"/>
    </source>
</evidence>
<comment type="catalytic activity">
    <reaction evidence="16">
        <text>(2E)-tetradecenoyl-CoA + NADPH + H(+) = tetradecanoyl-CoA + NADP(+)</text>
        <dbReference type="Rhea" id="RHEA:44968"/>
        <dbReference type="ChEBI" id="CHEBI:15378"/>
        <dbReference type="ChEBI" id="CHEBI:57385"/>
        <dbReference type="ChEBI" id="CHEBI:57783"/>
        <dbReference type="ChEBI" id="CHEBI:58349"/>
        <dbReference type="ChEBI" id="CHEBI:61405"/>
    </reaction>
    <physiologicalReaction direction="left-to-right" evidence="16">
        <dbReference type="Rhea" id="RHEA:44969"/>
    </physiologicalReaction>
</comment>
<comment type="function">
    <text evidence="11">Participates in chain elongation of fatty acids. Catalyzes the reduction of trans-2-enoyl-CoAs of varying chain lengths from 6:1 to 16:1, having maximum activity with 10:1 CoA. Has no 2,4-dienoyl-CoA reductase activity.</text>
</comment>
<sequence>MATSGIPSRVSSVFRKGLFVDKVAIVTGGGTGIGKAITQELLYLGCKVVIASRKLDQLSKSGEEMKKNPYRHVKSDLSYLQCNIRKEEEV</sequence>
<dbReference type="EMBL" id="JAIZAY010000009">
    <property type="protein sequence ID" value="KAJ8035806.1"/>
    <property type="molecule type" value="Genomic_DNA"/>
</dbReference>
<comment type="subcellular location">
    <subcellularLocation>
        <location evidence="1">Peroxisome</location>
    </subcellularLocation>
</comment>
<dbReference type="AlphaFoldDB" id="A0A9Q1H814"/>
<dbReference type="GO" id="GO:0033306">
    <property type="term" value="P:phytol metabolic process"/>
    <property type="evidence" value="ECO:0007669"/>
    <property type="project" value="TreeGrafter"/>
</dbReference>
<gene>
    <name evidence="21" type="ORF">HOLleu_19591</name>
</gene>
<comment type="catalytic activity">
    <reaction evidence="15">
        <text>(2E)-dodecenoyl-CoA + NADPH + H(+) = dodecanoyl-CoA + NADP(+)</text>
        <dbReference type="Rhea" id="RHEA:44964"/>
        <dbReference type="ChEBI" id="CHEBI:15378"/>
        <dbReference type="ChEBI" id="CHEBI:57330"/>
        <dbReference type="ChEBI" id="CHEBI:57375"/>
        <dbReference type="ChEBI" id="CHEBI:57783"/>
        <dbReference type="ChEBI" id="CHEBI:58349"/>
    </reaction>
    <physiologicalReaction direction="left-to-right" evidence="15">
        <dbReference type="Rhea" id="RHEA:44965"/>
    </physiologicalReaction>
</comment>
<evidence type="ECO:0000256" key="10">
    <source>
        <dbReference type="ARBA" id="ARBA00023160"/>
    </source>
</evidence>
<evidence type="ECO:0000256" key="19">
    <source>
        <dbReference type="ARBA" id="ARBA00049386"/>
    </source>
</evidence>
<organism evidence="21 22">
    <name type="scientific">Holothuria leucospilota</name>
    <name type="common">Black long sea cucumber</name>
    <name type="synonym">Mertensiothuria leucospilota</name>
    <dbReference type="NCBI Taxonomy" id="206669"/>
    <lineage>
        <taxon>Eukaryota</taxon>
        <taxon>Metazoa</taxon>
        <taxon>Echinodermata</taxon>
        <taxon>Eleutherozoa</taxon>
        <taxon>Echinozoa</taxon>
        <taxon>Holothuroidea</taxon>
        <taxon>Aspidochirotacea</taxon>
        <taxon>Aspidochirotida</taxon>
        <taxon>Holothuriidae</taxon>
        <taxon>Holothuria</taxon>
    </lineage>
</organism>
<keyword evidence="22" id="KW-1185">Reference proteome</keyword>
<dbReference type="InterPro" id="IPR036291">
    <property type="entry name" value="NAD(P)-bd_dom_sf"/>
</dbReference>
<evidence type="ECO:0000313" key="21">
    <source>
        <dbReference type="EMBL" id="KAJ8035806.1"/>
    </source>
</evidence>
<dbReference type="GO" id="GO:0019166">
    <property type="term" value="F:trans-2-enoyl-CoA reductase (NADPH) activity"/>
    <property type="evidence" value="ECO:0007669"/>
    <property type="project" value="UniProtKB-EC"/>
</dbReference>
<dbReference type="GO" id="GO:0006633">
    <property type="term" value="P:fatty acid biosynthetic process"/>
    <property type="evidence" value="ECO:0007669"/>
    <property type="project" value="UniProtKB-KW"/>
</dbReference>
<comment type="caution">
    <text evidence="21">The sequence shown here is derived from an EMBL/GenBank/DDBJ whole genome shotgun (WGS) entry which is preliminary data.</text>
</comment>
<comment type="catalytic activity">
    <reaction evidence="17">
        <text>(2E)-hexenoyl-CoA + NADPH + H(+) = hexanoyl-CoA + NADP(+)</text>
        <dbReference type="Rhea" id="RHEA:44956"/>
        <dbReference type="ChEBI" id="CHEBI:15378"/>
        <dbReference type="ChEBI" id="CHEBI:57783"/>
        <dbReference type="ChEBI" id="CHEBI:58349"/>
        <dbReference type="ChEBI" id="CHEBI:62077"/>
        <dbReference type="ChEBI" id="CHEBI:62620"/>
    </reaction>
    <physiologicalReaction direction="left-to-right" evidence="17">
        <dbReference type="Rhea" id="RHEA:44957"/>
    </physiologicalReaction>
</comment>
<comment type="catalytic activity">
    <reaction evidence="18">
        <text>a (2E)-enoyl-CoA + NADPH + H(+) = a 2,3-saturated acyl-CoA + NADP(+)</text>
        <dbReference type="Rhea" id="RHEA:33763"/>
        <dbReference type="ChEBI" id="CHEBI:15378"/>
        <dbReference type="ChEBI" id="CHEBI:57783"/>
        <dbReference type="ChEBI" id="CHEBI:58349"/>
        <dbReference type="ChEBI" id="CHEBI:58856"/>
        <dbReference type="ChEBI" id="CHEBI:65111"/>
        <dbReference type="EC" id="1.3.1.38"/>
    </reaction>
    <physiologicalReaction direction="left-to-right" evidence="18">
        <dbReference type="Rhea" id="RHEA:33764"/>
    </physiologicalReaction>
</comment>
<keyword evidence="9" id="KW-0576">Peroxisome</keyword>